<keyword evidence="3" id="KW-1185">Reference proteome</keyword>
<keyword evidence="1" id="KW-1133">Transmembrane helix</keyword>
<organism evidence="2 3">
    <name type="scientific">Microterricola pindariensis</name>
    <dbReference type="NCBI Taxonomy" id="478010"/>
    <lineage>
        <taxon>Bacteria</taxon>
        <taxon>Bacillati</taxon>
        <taxon>Actinomycetota</taxon>
        <taxon>Actinomycetes</taxon>
        <taxon>Micrococcales</taxon>
        <taxon>Microbacteriaceae</taxon>
        <taxon>Microterricola</taxon>
    </lineage>
</organism>
<dbReference type="Pfam" id="PF09900">
    <property type="entry name" value="DUF2127"/>
    <property type="match status" value="1"/>
</dbReference>
<comment type="caution">
    <text evidence="2">The sequence shown here is derived from an EMBL/GenBank/DDBJ whole genome shotgun (WGS) entry which is preliminary data.</text>
</comment>
<feature type="transmembrane region" description="Helical" evidence="1">
    <location>
        <begin position="12"/>
        <end position="38"/>
    </location>
</feature>
<name>A0ABX5AWD6_9MICO</name>
<evidence type="ECO:0000313" key="2">
    <source>
        <dbReference type="EMBL" id="PPL18743.1"/>
    </source>
</evidence>
<feature type="transmembrane region" description="Helical" evidence="1">
    <location>
        <begin position="131"/>
        <end position="149"/>
    </location>
</feature>
<dbReference type="Proteomes" id="UP000237755">
    <property type="component" value="Unassembled WGS sequence"/>
</dbReference>
<protein>
    <recommendedName>
        <fullName evidence="4">DUF2127 domain-containing protein</fullName>
    </recommendedName>
</protein>
<accession>A0ABX5AWD6</accession>
<keyword evidence="1" id="KW-0812">Transmembrane</keyword>
<evidence type="ECO:0000313" key="3">
    <source>
        <dbReference type="Proteomes" id="UP000237755"/>
    </source>
</evidence>
<dbReference type="RefSeq" id="WP_104475416.1">
    <property type="nucleotide sequence ID" value="NZ_MPZN01000027.1"/>
</dbReference>
<proteinExistence type="predicted"/>
<evidence type="ECO:0000256" key="1">
    <source>
        <dbReference type="SAM" id="Phobius"/>
    </source>
</evidence>
<sequence length="157" mass="17311">MDAERAGRARGLGFRIGLALKGIDGLVELLTGLLLWLAPEVLRSLAATVANTPDNDSAADRLVEHWAGRLASDLASGAHVAVIVFLLSHGIVKLALVYCLLRDYRWVYRPALLILGLFALYQLVVLLEAPTLGTGLLFLLDAVIIWLVWREWRSKTR</sequence>
<evidence type="ECO:0008006" key="4">
    <source>
        <dbReference type="Google" id="ProtNLM"/>
    </source>
</evidence>
<reference evidence="2 3" key="1">
    <citation type="journal article" date="2008" name="Int. J. Syst. Evol. Microbiol.">
        <title>Leifsonia pindariensis sp. nov., isolated from the Pindari glacier of the Indian Himalayas, and emended description of the genus Leifsonia.</title>
        <authorList>
            <person name="Reddy G.S."/>
            <person name="Prabagaran S.R."/>
            <person name="Shivaji S."/>
        </authorList>
    </citation>
    <scope>NUCLEOTIDE SEQUENCE [LARGE SCALE GENOMIC DNA]</scope>
    <source>
        <strain evidence="2 3">PON 10</strain>
    </source>
</reference>
<feature type="transmembrane region" description="Helical" evidence="1">
    <location>
        <begin position="78"/>
        <end position="101"/>
    </location>
</feature>
<keyword evidence="1" id="KW-0472">Membrane</keyword>
<dbReference type="EMBL" id="MPZN01000027">
    <property type="protein sequence ID" value="PPL18743.1"/>
    <property type="molecule type" value="Genomic_DNA"/>
</dbReference>
<gene>
    <name evidence="2" type="ORF">GY24_09525</name>
</gene>
<feature type="transmembrane region" description="Helical" evidence="1">
    <location>
        <begin position="106"/>
        <end position="125"/>
    </location>
</feature>
<dbReference type="InterPro" id="IPR021125">
    <property type="entry name" value="DUF2127"/>
</dbReference>